<dbReference type="AlphaFoldDB" id="A0A6J6B889"/>
<dbReference type="SUPFAM" id="SSF51430">
    <property type="entry name" value="NAD(P)-linked oxidoreductase"/>
    <property type="match status" value="1"/>
</dbReference>
<proteinExistence type="predicted"/>
<dbReference type="CDD" id="cd19088">
    <property type="entry name" value="AKR_AKR13B1"/>
    <property type="match status" value="1"/>
</dbReference>
<gene>
    <name evidence="3" type="ORF">UFOPK1410_00396</name>
</gene>
<dbReference type="Gene3D" id="3.20.20.100">
    <property type="entry name" value="NADP-dependent oxidoreductase domain"/>
    <property type="match status" value="1"/>
</dbReference>
<dbReference type="InterPro" id="IPR036812">
    <property type="entry name" value="NAD(P)_OxRdtase_dom_sf"/>
</dbReference>
<dbReference type="InterPro" id="IPR050791">
    <property type="entry name" value="Aldo-Keto_reductase"/>
</dbReference>
<organism evidence="3">
    <name type="scientific">freshwater metagenome</name>
    <dbReference type="NCBI Taxonomy" id="449393"/>
    <lineage>
        <taxon>unclassified sequences</taxon>
        <taxon>metagenomes</taxon>
        <taxon>ecological metagenomes</taxon>
    </lineage>
</organism>
<evidence type="ECO:0000256" key="1">
    <source>
        <dbReference type="ARBA" id="ARBA00023002"/>
    </source>
</evidence>
<dbReference type="GO" id="GO:0005737">
    <property type="term" value="C:cytoplasm"/>
    <property type="evidence" value="ECO:0007669"/>
    <property type="project" value="TreeGrafter"/>
</dbReference>
<dbReference type="InterPro" id="IPR018170">
    <property type="entry name" value="Aldo/ket_reductase_CS"/>
</dbReference>
<reference evidence="3" key="1">
    <citation type="submission" date="2020-05" db="EMBL/GenBank/DDBJ databases">
        <authorList>
            <person name="Chiriac C."/>
            <person name="Salcher M."/>
            <person name="Ghai R."/>
            <person name="Kavagutti S V."/>
        </authorList>
    </citation>
    <scope>NUCLEOTIDE SEQUENCE</scope>
</reference>
<dbReference type="PANTHER" id="PTHR43625:SF40">
    <property type="entry name" value="ALDO-KETO REDUCTASE YAKC [NADP(+)]"/>
    <property type="match status" value="1"/>
</dbReference>
<dbReference type="InterPro" id="IPR023210">
    <property type="entry name" value="NADP_OxRdtase_dom"/>
</dbReference>
<dbReference type="GO" id="GO:0016491">
    <property type="term" value="F:oxidoreductase activity"/>
    <property type="evidence" value="ECO:0007669"/>
    <property type="project" value="UniProtKB-KW"/>
</dbReference>
<accession>A0A6J6B889</accession>
<feature type="domain" description="NADP-dependent oxidoreductase" evidence="2">
    <location>
        <begin position="7"/>
        <end position="273"/>
    </location>
</feature>
<evidence type="ECO:0000313" key="3">
    <source>
        <dbReference type="EMBL" id="CAB4535085.1"/>
    </source>
</evidence>
<keyword evidence="1" id="KW-0560">Oxidoreductase</keyword>
<evidence type="ECO:0000259" key="2">
    <source>
        <dbReference type="Pfam" id="PF00248"/>
    </source>
</evidence>
<dbReference type="PANTHER" id="PTHR43625">
    <property type="entry name" value="AFLATOXIN B1 ALDEHYDE REDUCTASE"/>
    <property type="match status" value="1"/>
</dbReference>
<protein>
    <submittedName>
        <fullName evidence="3">Unannotated protein</fullName>
    </submittedName>
</protein>
<dbReference type="EMBL" id="CAEZSH010000031">
    <property type="protein sequence ID" value="CAB4535085.1"/>
    <property type="molecule type" value="Genomic_DNA"/>
</dbReference>
<sequence length="292" mass="31722">MLNLGTIGFGFMKASFFASDENRQSTVEALHTALDMGVRLFDTADIYAPTWDAFGHNELLAAEAMRSHPLGSQAIIATKAGITRKPGEVWGRNASLDYLLRAAEASAGRLGVSRISLWQHHRLDPNMPFEQQLENLAGLRQRGIIENIGVSNYSAKQLRRALEVVGPIASVQNQFSPVYRNEADVFDVCEQHGIAYLPWSPSKGLHATDPRTVIHDVADELGQSTYAVGVAWLKSLSSAIVPIPGVTRAASVVDSISGANLQLSNEVLERINSGLPTSLSYDSELLSDQPKN</sequence>
<dbReference type="PROSITE" id="PS00062">
    <property type="entry name" value="ALDOKETO_REDUCTASE_2"/>
    <property type="match status" value="1"/>
</dbReference>
<name>A0A6J6B889_9ZZZZ</name>
<dbReference type="Pfam" id="PF00248">
    <property type="entry name" value="Aldo_ket_red"/>
    <property type="match status" value="1"/>
</dbReference>